<dbReference type="GO" id="GO:0005525">
    <property type="term" value="F:GTP binding"/>
    <property type="evidence" value="ECO:0007669"/>
    <property type="project" value="UniProtKB-UniRule"/>
</dbReference>
<comment type="subcellular location">
    <subcellularLocation>
        <location evidence="6">Endomembrane system</location>
        <topology evidence="6">Lipid-anchor</topology>
        <orientation evidence="6">Cytoplasmic side</orientation>
    </subcellularLocation>
    <subcellularLocation>
        <location evidence="7">Membrane</location>
        <topology evidence="7">Lipid-anchor</topology>
    </subcellularLocation>
</comment>
<dbReference type="GO" id="GO:0016020">
    <property type="term" value="C:membrane"/>
    <property type="evidence" value="ECO:0007669"/>
    <property type="project" value="UniProtKB-SubCell"/>
</dbReference>
<keyword evidence="4 7" id="KW-0449">Lipoprotein</keyword>
<dbReference type="PROSITE" id="PS51419">
    <property type="entry name" value="RAB"/>
    <property type="match status" value="1"/>
</dbReference>
<evidence type="ECO:0000313" key="9">
    <source>
        <dbReference type="Proteomes" id="UP000812440"/>
    </source>
</evidence>
<dbReference type="Gene3D" id="3.40.50.300">
    <property type="entry name" value="P-loop containing nucleotide triphosphate hydrolases"/>
    <property type="match status" value="1"/>
</dbReference>
<dbReference type="SMART" id="SM00176">
    <property type="entry name" value="RAN"/>
    <property type="match status" value="1"/>
</dbReference>
<keyword evidence="5 7" id="KW-0636">Prenylation</keyword>
<dbReference type="GO" id="GO:0005802">
    <property type="term" value="C:trans-Golgi network"/>
    <property type="evidence" value="ECO:0007669"/>
    <property type="project" value="UniProtKB-UniRule"/>
</dbReference>
<keyword evidence="2 7" id="KW-0547">Nucleotide-binding</keyword>
<dbReference type="Pfam" id="PF00071">
    <property type="entry name" value="Ras"/>
    <property type="match status" value="1"/>
</dbReference>
<dbReference type="FunFam" id="3.40.50.300:FF:000222">
    <property type="entry name" value="RAB32, member RAS oncogene family"/>
    <property type="match status" value="1"/>
</dbReference>
<dbReference type="InterPro" id="IPR001806">
    <property type="entry name" value="Small_GTPase"/>
</dbReference>
<evidence type="ECO:0000256" key="3">
    <source>
        <dbReference type="ARBA" id="ARBA00023134"/>
    </source>
</evidence>
<dbReference type="AlphaFoldDB" id="A0A8T2JYK7"/>
<dbReference type="PANTHER" id="PTHR47981">
    <property type="entry name" value="RAB FAMILY"/>
    <property type="match status" value="1"/>
</dbReference>
<gene>
    <name evidence="8" type="ORF">GDO86_015391</name>
</gene>
<dbReference type="Proteomes" id="UP000812440">
    <property type="component" value="Chromosome 8_10"/>
</dbReference>
<keyword evidence="9" id="KW-1185">Reference proteome</keyword>
<dbReference type="SMART" id="SM00174">
    <property type="entry name" value="RHO"/>
    <property type="match status" value="1"/>
</dbReference>
<proteinExistence type="inferred from homology"/>
<keyword evidence="7" id="KW-0472">Membrane</keyword>
<evidence type="ECO:0000256" key="7">
    <source>
        <dbReference type="RuleBase" id="RU367128"/>
    </source>
</evidence>
<keyword evidence="3 7" id="KW-0342">GTP-binding</keyword>
<dbReference type="EMBL" id="JAACNH010000003">
    <property type="protein sequence ID" value="KAG8448277.1"/>
    <property type="molecule type" value="Genomic_DNA"/>
</dbReference>
<evidence type="ECO:0000256" key="5">
    <source>
        <dbReference type="ARBA" id="ARBA00023289"/>
    </source>
</evidence>
<dbReference type="CDD" id="cd04107">
    <property type="entry name" value="Rab32_Rab38"/>
    <property type="match status" value="1"/>
</dbReference>
<evidence type="ECO:0000256" key="1">
    <source>
        <dbReference type="ARBA" id="ARBA00006270"/>
    </source>
</evidence>
<dbReference type="InterPro" id="IPR027417">
    <property type="entry name" value="P-loop_NTPase"/>
</dbReference>
<evidence type="ECO:0000313" key="8">
    <source>
        <dbReference type="EMBL" id="KAG8448277.1"/>
    </source>
</evidence>
<sequence length="212" mass="23530">MGSPQREFLCKVLVVGDLGVGKTSIIQRYVHNIFSQCYRATIGVDFALKIVNWDSNTVVRLQLWDIAGQERFGHMTRLYYREAVGALVVCDLGRVTTIESVSRWKEDLDSKVCLHNGRPIPVILLGNKCDQMPLGTTNTNLEHIGQDLGFSNSHMTSAKENVNIDLAIACLIKEILANEEDSEPANDPNIVHPSLHSSASRHIKGCSQCSRL</sequence>
<dbReference type="PRINTS" id="PR00449">
    <property type="entry name" value="RASTRNSFRMNG"/>
</dbReference>
<name>A0A8T2JYK7_9PIPI</name>
<dbReference type="InterPro" id="IPR005225">
    <property type="entry name" value="Small_GTP-bd"/>
</dbReference>
<dbReference type="PANTHER" id="PTHR47981:SF39">
    <property type="entry name" value="RAS-RELATED PROTEIN RAB"/>
    <property type="match status" value="1"/>
</dbReference>
<comment type="caution">
    <text evidence="8">The sequence shown here is derived from an EMBL/GenBank/DDBJ whole genome shotgun (WGS) entry which is preliminary data.</text>
</comment>
<comment type="function">
    <text evidence="7">The small GTPases Rab are key regulators in vesicle trafficking.</text>
</comment>
<reference evidence="8" key="1">
    <citation type="thesis" date="2020" institute="ProQuest LLC" country="789 East Eisenhower Parkway, Ann Arbor, MI, USA">
        <title>Comparative Genomics and Chromosome Evolution.</title>
        <authorList>
            <person name="Mudd A.B."/>
        </authorList>
    </citation>
    <scope>NUCLEOTIDE SEQUENCE</scope>
    <source>
        <strain evidence="8">Female2</strain>
        <tissue evidence="8">Blood</tissue>
    </source>
</reference>
<dbReference type="GO" id="GO:0003924">
    <property type="term" value="F:GTPase activity"/>
    <property type="evidence" value="ECO:0007669"/>
    <property type="project" value="UniProtKB-UniRule"/>
</dbReference>
<protein>
    <recommendedName>
        <fullName evidence="7">Ras-related protein Rab</fullName>
    </recommendedName>
</protein>
<comment type="similarity">
    <text evidence="1 7">Belongs to the small GTPase superfamily. Rab family.</text>
</comment>
<accession>A0A8T2JYK7</accession>
<dbReference type="InterPro" id="IPR030697">
    <property type="entry name" value="Rab29/Rab38/Rab32"/>
</dbReference>
<dbReference type="SMART" id="SM00175">
    <property type="entry name" value="RAB"/>
    <property type="match status" value="1"/>
</dbReference>
<dbReference type="NCBIfam" id="TIGR00231">
    <property type="entry name" value="small_GTP"/>
    <property type="match status" value="1"/>
</dbReference>
<dbReference type="OrthoDB" id="245989at2759"/>
<dbReference type="GO" id="GO:0005764">
    <property type="term" value="C:lysosome"/>
    <property type="evidence" value="ECO:0007669"/>
    <property type="project" value="TreeGrafter"/>
</dbReference>
<evidence type="ECO:0000256" key="4">
    <source>
        <dbReference type="ARBA" id="ARBA00023288"/>
    </source>
</evidence>
<evidence type="ECO:0000256" key="6">
    <source>
        <dbReference type="ARBA" id="ARBA00046278"/>
    </source>
</evidence>
<dbReference type="GO" id="GO:0005770">
    <property type="term" value="C:late endosome"/>
    <property type="evidence" value="ECO:0007669"/>
    <property type="project" value="TreeGrafter"/>
</dbReference>
<dbReference type="SMART" id="SM00173">
    <property type="entry name" value="RAS"/>
    <property type="match status" value="1"/>
</dbReference>
<dbReference type="GO" id="GO:0008333">
    <property type="term" value="P:endosome to lysosome transport"/>
    <property type="evidence" value="ECO:0007669"/>
    <property type="project" value="TreeGrafter"/>
</dbReference>
<organism evidence="8 9">
    <name type="scientific">Hymenochirus boettgeri</name>
    <name type="common">Congo dwarf clawed frog</name>
    <dbReference type="NCBI Taxonomy" id="247094"/>
    <lineage>
        <taxon>Eukaryota</taxon>
        <taxon>Metazoa</taxon>
        <taxon>Chordata</taxon>
        <taxon>Craniata</taxon>
        <taxon>Vertebrata</taxon>
        <taxon>Euteleostomi</taxon>
        <taxon>Amphibia</taxon>
        <taxon>Batrachia</taxon>
        <taxon>Anura</taxon>
        <taxon>Pipoidea</taxon>
        <taxon>Pipidae</taxon>
        <taxon>Pipinae</taxon>
        <taxon>Hymenochirus</taxon>
    </lineage>
</organism>
<dbReference type="GO" id="GO:0090385">
    <property type="term" value="P:phagosome-lysosome fusion"/>
    <property type="evidence" value="ECO:0007669"/>
    <property type="project" value="TreeGrafter"/>
</dbReference>
<dbReference type="GO" id="GO:0045335">
    <property type="term" value="C:phagocytic vesicle"/>
    <property type="evidence" value="ECO:0007669"/>
    <property type="project" value="TreeGrafter"/>
</dbReference>
<dbReference type="SUPFAM" id="SSF52540">
    <property type="entry name" value="P-loop containing nucleoside triphosphate hydrolases"/>
    <property type="match status" value="1"/>
</dbReference>
<dbReference type="PROSITE" id="PS51421">
    <property type="entry name" value="RAS"/>
    <property type="match status" value="1"/>
</dbReference>
<evidence type="ECO:0000256" key="2">
    <source>
        <dbReference type="ARBA" id="ARBA00022741"/>
    </source>
</evidence>